<dbReference type="Pfam" id="PF10025">
    <property type="entry name" value="DUF2267"/>
    <property type="match status" value="1"/>
</dbReference>
<reference evidence="1 2" key="1">
    <citation type="submission" date="2019-08" db="EMBL/GenBank/DDBJ databases">
        <title>Identification of a novel species of the genus Boseongicola.</title>
        <authorList>
            <person name="Zhang X.-Q."/>
        </authorList>
    </citation>
    <scope>NUCLEOTIDE SEQUENCE [LARGE SCALE GENOMIC DNA]</scope>
    <source>
        <strain evidence="1 2">HY14</strain>
    </source>
</reference>
<proteinExistence type="predicted"/>
<evidence type="ECO:0000313" key="2">
    <source>
        <dbReference type="Proteomes" id="UP000322080"/>
    </source>
</evidence>
<dbReference type="AlphaFoldDB" id="A0A5D0RJN7"/>
<dbReference type="Proteomes" id="UP000322080">
    <property type="component" value="Unassembled WGS sequence"/>
</dbReference>
<comment type="caution">
    <text evidence="1">The sequence shown here is derived from an EMBL/GenBank/DDBJ whole genome shotgun (WGS) entry which is preliminary data.</text>
</comment>
<dbReference type="Gene3D" id="1.10.490.110">
    <property type="entry name" value="Uncharacterized conserved protein DUF2267"/>
    <property type="match status" value="1"/>
</dbReference>
<sequence>MLRKTDHDALPATTEKVNMMTQTGLDTFDRTLQQTHLWLNDVGKSDAVGPDTQRQFHALRSVLWALRDRLTVDEAFDLSSNLPLLIRGIYWENYRPSGKPESFRTRAEFLKKVEDALEGAIHMNPEGAARAVLGMIAARVPKGQVEDIKRMVPEEIRTLFPQD</sequence>
<accession>A0A5D0RJN7</accession>
<dbReference type="EMBL" id="VSIY01000006">
    <property type="protein sequence ID" value="TYB81329.1"/>
    <property type="molecule type" value="Genomic_DNA"/>
</dbReference>
<dbReference type="InterPro" id="IPR018727">
    <property type="entry name" value="DUF2267"/>
</dbReference>
<organism evidence="1 2">
    <name type="scientific">Maritimibacter fusiformis</name>
    <dbReference type="NCBI Taxonomy" id="2603819"/>
    <lineage>
        <taxon>Bacteria</taxon>
        <taxon>Pseudomonadati</taxon>
        <taxon>Pseudomonadota</taxon>
        <taxon>Alphaproteobacteria</taxon>
        <taxon>Rhodobacterales</taxon>
        <taxon>Roseobacteraceae</taxon>
        <taxon>Maritimibacter</taxon>
    </lineage>
</organism>
<gene>
    <name evidence="1" type="ORF">FVF75_09410</name>
</gene>
<name>A0A5D0RJN7_9RHOB</name>
<dbReference type="InterPro" id="IPR038282">
    <property type="entry name" value="DUF2267_sf"/>
</dbReference>
<keyword evidence="2" id="KW-1185">Reference proteome</keyword>
<evidence type="ECO:0000313" key="1">
    <source>
        <dbReference type="EMBL" id="TYB81329.1"/>
    </source>
</evidence>
<protein>
    <submittedName>
        <fullName evidence="1">DUF2267 domain-containing protein</fullName>
    </submittedName>
</protein>